<keyword evidence="1" id="KW-0812">Transmembrane</keyword>
<dbReference type="Gene3D" id="3.40.50.1400">
    <property type="match status" value="1"/>
</dbReference>
<proteinExistence type="predicted"/>
<organism evidence="2 3">
    <name type="scientific">Geosporobacter ferrireducens</name>
    <dbReference type="NCBI Taxonomy" id="1424294"/>
    <lineage>
        <taxon>Bacteria</taxon>
        <taxon>Bacillati</taxon>
        <taxon>Bacillota</taxon>
        <taxon>Clostridia</taxon>
        <taxon>Peptostreptococcales</taxon>
        <taxon>Thermotaleaceae</taxon>
        <taxon>Geosporobacter</taxon>
    </lineage>
</organism>
<keyword evidence="3" id="KW-1185">Reference proteome</keyword>
<accession>A0A1D8GC56</accession>
<dbReference type="RefSeq" id="WP_069974041.1">
    <property type="nucleotide sequence ID" value="NZ_CP017269.1"/>
</dbReference>
<dbReference type="OrthoDB" id="1949854at2"/>
<evidence type="ECO:0008006" key="4">
    <source>
        <dbReference type="Google" id="ProtNLM"/>
    </source>
</evidence>
<sequence length="401" mass="46790">MINLFDIKQLLISFICGFSVLCVIIYSGAVERLTMFLIGFFCSYTIMSYKKWSLKYFSVTISGIILGFFIAVWSILSIVPDRGIKPYPQVIKEGNQTAVLLILKGEEERYNISGLLEKMKEDKRFFNRLYSIIDLYQYKRAYERVGISKYNDQSREIYNKLNNLLDVDYDLYFSYMDGAVNYKKIIENKLMNSNYEKIIVAPIMLTESLDYLKLIDELNRYSVQNSINHIRFVQPLWNSEKLIRGIVYQIDAYAEGYENSNMGIILMSSTETEGDNRKADTTVFRQEMLFLENLKRQLIRSGYEDRKVKFVAPYLPTSSIKSAIEELQQYGVKEICIISINDIADHVRSIAHTEKIIKNMNKEKEFDINYIKGWGTSDSLIEELENRVRLLNVEDLSPDNQ</sequence>
<reference evidence="2 3" key="1">
    <citation type="submission" date="2016-09" db="EMBL/GenBank/DDBJ databases">
        <title>Genomic analysis reveals versatility of anaerobic energy metabolism of Geosporobacter ferrireducens IRF9 of phylum Firmicutes.</title>
        <authorList>
            <person name="Kim S.-J."/>
        </authorList>
    </citation>
    <scope>NUCLEOTIDE SEQUENCE [LARGE SCALE GENOMIC DNA]</scope>
    <source>
        <strain evidence="2 3">IRF9</strain>
    </source>
</reference>
<gene>
    <name evidence="2" type="ORF">Gferi_02015</name>
</gene>
<dbReference type="SUPFAM" id="SSF53800">
    <property type="entry name" value="Chelatase"/>
    <property type="match status" value="1"/>
</dbReference>
<feature type="transmembrane region" description="Helical" evidence="1">
    <location>
        <begin position="7"/>
        <end position="27"/>
    </location>
</feature>
<dbReference type="AlphaFoldDB" id="A0A1D8GC56"/>
<dbReference type="KEGG" id="gfe:Gferi_02015"/>
<dbReference type="STRING" id="1424294.Gferi_02015"/>
<keyword evidence="1" id="KW-0472">Membrane</keyword>
<dbReference type="Proteomes" id="UP000095743">
    <property type="component" value="Chromosome"/>
</dbReference>
<keyword evidence="1" id="KW-1133">Transmembrane helix</keyword>
<protein>
    <recommendedName>
        <fullName evidence="4">Ferrochelatase</fullName>
    </recommendedName>
</protein>
<evidence type="ECO:0000313" key="3">
    <source>
        <dbReference type="Proteomes" id="UP000095743"/>
    </source>
</evidence>
<feature type="transmembrane region" description="Helical" evidence="1">
    <location>
        <begin position="56"/>
        <end position="76"/>
    </location>
</feature>
<evidence type="ECO:0000256" key="1">
    <source>
        <dbReference type="SAM" id="Phobius"/>
    </source>
</evidence>
<dbReference type="EMBL" id="CP017269">
    <property type="protein sequence ID" value="AOT68471.1"/>
    <property type="molecule type" value="Genomic_DNA"/>
</dbReference>
<evidence type="ECO:0000313" key="2">
    <source>
        <dbReference type="EMBL" id="AOT68471.1"/>
    </source>
</evidence>
<name>A0A1D8GC56_9FIRM</name>